<evidence type="ECO:0000256" key="7">
    <source>
        <dbReference type="SAM" id="Phobius"/>
    </source>
</evidence>
<evidence type="ECO:0000256" key="6">
    <source>
        <dbReference type="ARBA" id="ARBA00023136"/>
    </source>
</evidence>
<proteinExistence type="inferred from homology"/>
<dbReference type="OrthoDB" id="6398687at2"/>
<dbReference type="Proteomes" id="UP000288395">
    <property type="component" value="Unassembled WGS sequence"/>
</dbReference>
<evidence type="ECO:0000313" key="9">
    <source>
        <dbReference type="Proteomes" id="UP000288395"/>
    </source>
</evidence>
<dbReference type="GO" id="GO:0005886">
    <property type="term" value="C:plasma membrane"/>
    <property type="evidence" value="ECO:0007669"/>
    <property type="project" value="UniProtKB-SubCell"/>
</dbReference>
<evidence type="ECO:0000256" key="1">
    <source>
        <dbReference type="ARBA" id="ARBA00004236"/>
    </source>
</evidence>
<dbReference type="Pfam" id="PF10144">
    <property type="entry name" value="SMP_2"/>
    <property type="match status" value="1"/>
</dbReference>
<comment type="similarity">
    <text evidence="2">Belongs to the Smp family.</text>
</comment>
<keyword evidence="9" id="KW-1185">Reference proteome</keyword>
<protein>
    <submittedName>
        <fullName evidence="8">Uncharacterized protein</fullName>
    </submittedName>
</protein>
<gene>
    <name evidence="8" type="ORF">CWE08_09185</name>
</gene>
<feature type="transmembrane region" description="Helical" evidence="7">
    <location>
        <begin position="28"/>
        <end position="46"/>
    </location>
</feature>
<evidence type="ECO:0000256" key="5">
    <source>
        <dbReference type="ARBA" id="ARBA00022989"/>
    </source>
</evidence>
<reference evidence="9" key="1">
    <citation type="journal article" date="2018" name="Front. Microbiol.">
        <title>Genome-Based Analysis Reveals the Taxonomy and Diversity of the Family Idiomarinaceae.</title>
        <authorList>
            <person name="Liu Y."/>
            <person name="Lai Q."/>
            <person name="Shao Z."/>
        </authorList>
    </citation>
    <scope>NUCLEOTIDE SEQUENCE [LARGE SCALE GENOMIC DNA]</scope>
    <source>
        <strain evidence="9">GBPy7</strain>
    </source>
</reference>
<feature type="transmembrane region" description="Helical" evidence="7">
    <location>
        <begin position="181"/>
        <end position="199"/>
    </location>
</feature>
<dbReference type="EMBL" id="PIPJ01000007">
    <property type="protein sequence ID" value="RUO19597.1"/>
    <property type="molecule type" value="Genomic_DNA"/>
</dbReference>
<accession>A0A432VT83</accession>
<dbReference type="InterPro" id="IPR019305">
    <property type="entry name" value="Uncharacterised_Smp"/>
</dbReference>
<organism evidence="8 9">
    <name type="scientific">Aliidiomarina iranensis</name>
    <dbReference type="NCBI Taxonomy" id="1434071"/>
    <lineage>
        <taxon>Bacteria</taxon>
        <taxon>Pseudomonadati</taxon>
        <taxon>Pseudomonadota</taxon>
        <taxon>Gammaproteobacteria</taxon>
        <taxon>Alteromonadales</taxon>
        <taxon>Idiomarinaceae</taxon>
        <taxon>Aliidiomarina</taxon>
    </lineage>
</organism>
<keyword evidence="6 7" id="KW-0472">Membrane</keyword>
<sequence>MNTAHSEKPTASRKRPWMLPGERTYRRVILIVAALALLGIIANSWYQANQKGEEVLVEHTENLAQVIMAQAQNEAKIWFIEDNYNGLENLAQHLQNQEAILEVSIQDELGRNLVRVGHDMPVHTYLTNLPDSIWAVPMVAPVYDRSDSGPHLLGFVRITFDYDRITAESRPYHRASLQQQAFMLLLAFLAGVLVTFSFLRRRRPISVEAPKE</sequence>
<evidence type="ECO:0000313" key="8">
    <source>
        <dbReference type="EMBL" id="RUO19597.1"/>
    </source>
</evidence>
<evidence type="ECO:0000256" key="2">
    <source>
        <dbReference type="ARBA" id="ARBA00005362"/>
    </source>
</evidence>
<evidence type="ECO:0000256" key="4">
    <source>
        <dbReference type="ARBA" id="ARBA00022692"/>
    </source>
</evidence>
<keyword evidence="4 7" id="KW-0812">Transmembrane</keyword>
<evidence type="ECO:0000256" key="3">
    <source>
        <dbReference type="ARBA" id="ARBA00022475"/>
    </source>
</evidence>
<dbReference type="RefSeq" id="WP_126767684.1">
    <property type="nucleotide sequence ID" value="NZ_PIPJ01000007.1"/>
</dbReference>
<comment type="caution">
    <text evidence="8">The sequence shown here is derived from an EMBL/GenBank/DDBJ whole genome shotgun (WGS) entry which is preliminary data.</text>
</comment>
<dbReference type="AlphaFoldDB" id="A0A432VT83"/>
<keyword evidence="3" id="KW-1003">Cell membrane</keyword>
<keyword evidence="5 7" id="KW-1133">Transmembrane helix</keyword>
<name>A0A432VT83_9GAMM</name>
<comment type="subcellular location">
    <subcellularLocation>
        <location evidence="1">Cell membrane</location>
    </subcellularLocation>
</comment>